<evidence type="ECO:0000313" key="14">
    <source>
        <dbReference type="Proteomes" id="UP000475862"/>
    </source>
</evidence>
<evidence type="ECO:0000256" key="8">
    <source>
        <dbReference type="ARBA" id="ARBA00023136"/>
    </source>
</evidence>
<evidence type="ECO:0000256" key="7">
    <source>
        <dbReference type="ARBA" id="ARBA00022989"/>
    </source>
</evidence>
<dbReference type="InterPro" id="IPR041084">
    <property type="entry name" value="Ncstrn_small"/>
</dbReference>
<dbReference type="Proteomes" id="UP000475862">
    <property type="component" value="Unassembled WGS sequence"/>
</dbReference>
<feature type="signal peptide" evidence="11">
    <location>
        <begin position="1"/>
        <end position="22"/>
    </location>
</feature>
<keyword evidence="5 11" id="KW-0732">Signal</keyword>
<accession>A0A6G0TFF1</accession>
<evidence type="ECO:0000259" key="12">
    <source>
        <dbReference type="Pfam" id="PF18266"/>
    </source>
</evidence>
<gene>
    <name evidence="13" type="ORF">AGLY_010215</name>
</gene>
<feature type="domain" description="Nicastrin small lobe" evidence="12">
    <location>
        <begin position="38"/>
        <end position="219"/>
    </location>
</feature>
<dbReference type="InterPro" id="IPR008710">
    <property type="entry name" value="Nicastrin"/>
</dbReference>
<evidence type="ECO:0000256" key="2">
    <source>
        <dbReference type="ARBA" id="ARBA00007717"/>
    </source>
</evidence>
<comment type="similarity">
    <text evidence="2">Belongs to the nicastrin family.</text>
</comment>
<keyword evidence="8 10" id="KW-0472">Membrane</keyword>
<dbReference type="Pfam" id="PF05450">
    <property type="entry name" value="Nicastrin"/>
    <property type="match status" value="1"/>
</dbReference>
<protein>
    <recommendedName>
        <fullName evidence="3">Nicastrin</fullName>
    </recommendedName>
</protein>
<dbReference type="EMBL" id="VYZN01000040">
    <property type="protein sequence ID" value="KAE9532013.1"/>
    <property type="molecule type" value="Genomic_DNA"/>
</dbReference>
<dbReference type="Gene3D" id="3.40.630.10">
    <property type="entry name" value="Zn peptidases"/>
    <property type="match status" value="1"/>
</dbReference>
<dbReference type="GO" id="GO:0005886">
    <property type="term" value="C:plasma membrane"/>
    <property type="evidence" value="ECO:0007669"/>
    <property type="project" value="UniProtKB-ARBA"/>
</dbReference>
<dbReference type="AlphaFoldDB" id="A0A6G0TFF1"/>
<dbReference type="GO" id="GO:0016485">
    <property type="term" value="P:protein processing"/>
    <property type="evidence" value="ECO:0007669"/>
    <property type="project" value="InterPro"/>
</dbReference>
<keyword evidence="4 10" id="KW-0812">Transmembrane</keyword>
<dbReference type="GO" id="GO:0007219">
    <property type="term" value="P:Notch signaling pathway"/>
    <property type="evidence" value="ECO:0007669"/>
    <property type="project" value="UniProtKB-KW"/>
</dbReference>
<evidence type="ECO:0000256" key="5">
    <source>
        <dbReference type="ARBA" id="ARBA00022729"/>
    </source>
</evidence>
<evidence type="ECO:0000256" key="1">
    <source>
        <dbReference type="ARBA" id="ARBA00004479"/>
    </source>
</evidence>
<evidence type="ECO:0000256" key="10">
    <source>
        <dbReference type="SAM" id="Phobius"/>
    </source>
</evidence>
<evidence type="ECO:0000256" key="11">
    <source>
        <dbReference type="SAM" id="SignalP"/>
    </source>
</evidence>
<evidence type="ECO:0000256" key="3">
    <source>
        <dbReference type="ARBA" id="ARBA00015303"/>
    </source>
</evidence>
<feature type="chain" id="PRO_5026347477" description="Nicastrin" evidence="11">
    <location>
        <begin position="23"/>
        <end position="676"/>
    </location>
</feature>
<name>A0A6G0TFF1_APHGL</name>
<dbReference type="Pfam" id="PF18266">
    <property type="entry name" value="Ncstrn_small"/>
    <property type="match status" value="1"/>
</dbReference>
<sequence>MITVRHVLFVYLHCAIYTLINCLSVKDQMYENIIANNPCFLRLNGTNQFGCTSSRFGNVGTLHLVTNSTDLDWLFNEGQADPYTVALTPKMFNSNEENLFISREVLQDIELSTKVNGIMLLMNGTEEEVINNDNLQNNGFSPEDTCPNRYSGVSSCPMKPWNPYGTDILLKSWSFPIFVVYDQDTIKNVVDCFKNHNLPLNKQNDQSLCALELKSHMYAAVDSKTCLRRTMMSYQNIRPIKFCDPLGDKNVYWSLKELRPNTPNQSIAIVAARLDATSMFQDLAPGALSTATSIVTLMTTANLISEMLSYNDASNFSRNVMFILFNGEAYDYIGSSRVVYDMLDGNFPNDLIKLNNSHVGMYVELSQIHYDKEVVFYRPMKHNASDNINNFMNAFNKSLSDDGFSVTESESTSIPPSSLHSFLKLDPKFPGIILTGFKDQFKNKFYHSILDDAENIQYNNISKTIASISTSLSYSLYKFITNSNYNGLKQANSSYVTKLLDCYVKSMNCEVFQSLTSPLHLPENPPNYYISIDMITNTLTSLSRLLFASFGSKIINKVQSEEKCLNYRTKQGFVPIWLRGNYNACYSTTSNVTDAVSPAFIIPDYDLSSSEYSTWTESVWHEVQIRMFLRQSLKLQIVIFVLGILVFLFSLIIVKKMYDQSGINFNNQEVNSVTNF</sequence>
<dbReference type="GO" id="GO:0007220">
    <property type="term" value="P:Notch receptor processing"/>
    <property type="evidence" value="ECO:0007669"/>
    <property type="project" value="TreeGrafter"/>
</dbReference>
<evidence type="ECO:0000256" key="6">
    <source>
        <dbReference type="ARBA" id="ARBA00022976"/>
    </source>
</evidence>
<keyword evidence="14" id="KW-1185">Reference proteome</keyword>
<evidence type="ECO:0000313" key="13">
    <source>
        <dbReference type="EMBL" id="KAE9532013.1"/>
    </source>
</evidence>
<dbReference type="PANTHER" id="PTHR21092:SF0">
    <property type="entry name" value="NICASTRIN"/>
    <property type="match status" value="1"/>
</dbReference>
<proteinExistence type="inferred from homology"/>
<dbReference type="OrthoDB" id="755951at2759"/>
<comment type="subcellular location">
    <subcellularLocation>
        <location evidence="1">Membrane</location>
        <topology evidence="1">Single-pass type I membrane protein</topology>
    </subcellularLocation>
</comment>
<keyword evidence="7 10" id="KW-1133">Transmembrane helix</keyword>
<dbReference type="PANTHER" id="PTHR21092">
    <property type="entry name" value="NICASTRIN"/>
    <property type="match status" value="1"/>
</dbReference>
<keyword evidence="9" id="KW-0325">Glycoprotein</keyword>
<organism evidence="13 14">
    <name type="scientific">Aphis glycines</name>
    <name type="common">Soybean aphid</name>
    <dbReference type="NCBI Taxonomy" id="307491"/>
    <lineage>
        <taxon>Eukaryota</taxon>
        <taxon>Metazoa</taxon>
        <taxon>Ecdysozoa</taxon>
        <taxon>Arthropoda</taxon>
        <taxon>Hexapoda</taxon>
        <taxon>Insecta</taxon>
        <taxon>Pterygota</taxon>
        <taxon>Neoptera</taxon>
        <taxon>Paraneoptera</taxon>
        <taxon>Hemiptera</taxon>
        <taxon>Sternorrhyncha</taxon>
        <taxon>Aphidomorpha</taxon>
        <taxon>Aphidoidea</taxon>
        <taxon>Aphididae</taxon>
        <taxon>Aphidini</taxon>
        <taxon>Aphis</taxon>
        <taxon>Aphis</taxon>
    </lineage>
</organism>
<evidence type="ECO:0000256" key="9">
    <source>
        <dbReference type="ARBA" id="ARBA00023180"/>
    </source>
</evidence>
<keyword evidence="6" id="KW-0914">Notch signaling pathway</keyword>
<comment type="caution">
    <text evidence="13">The sequence shown here is derived from an EMBL/GenBank/DDBJ whole genome shotgun (WGS) entry which is preliminary data.</text>
</comment>
<feature type="transmembrane region" description="Helical" evidence="10">
    <location>
        <begin position="635"/>
        <end position="654"/>
    </location>
</feature>
<evidence type="ECO:0000256" key="4">
    <source>
        <dbReference type="ARBA" id="ARBA00022692"/>
    </source>
</evidence>
<dbReference type="SUPFAM" id="SSF53187">
    <property type="entry name" value="Zn-dependent exopeptidases"/>
    <property type="match status" value="1"/>
</dbReference>
<reference evidence="13 14" key="1">
    <citation type="submission" date="2019-08" db="EMBL/GenBank/DDBJ databases">
        <title>The genome of the soybean aphid Biotype 1, its phylome, world population structure and adaptation to the North American continent.</title>
        <authorList>
            <person name="Giordano R."/>
            <person name="Donthu R.K."/>
            <person name="Hernandez A.G."/>
            <person name="Wright C.L."/>
            <person name="Zimin A.V."/>
        </authorList>
    </citation>
    <scope>NUCLEOTIDE SEQUENCE [LARGE SCALE GENOMIC DNA]</scope>
    <source>
        <tissue evidence="13">Whole aphids</tissue>
    </source>
</reference>